<name>A0A1I2DD30_9BACL</name>
<dbReference type="RefSeq" id="WP_091188248.1">
    <property type="nucleotide sequence ID" value="NZ_FOMT01000004.1"/>
</dbReference>
<dbReference type="Proteomes" id="UP000198855">
    <property type="component" value="Unassembled WGS sequence"/>
</dbReference>
<evidence type="ECO:0000256" key="6">
    <source>
        <dbReference type="ARBA" id="ARBA00023125"/>
    </source>
</evidence>
<dbReference type="SMART" id="SM00448">
    <property type="entry name" value="REC"/>
    <property type="match status" value="1"/>
</dbReference>
<dbReference type="Gene3D" id="1.10.10.60">
    <property type="entry name" value="Homeodomain-like"/>
    <property type="match status" value="2"/>
</dbReference>
<dbReference type="PROSITE" id="PS01124">
    <property type="entry name" value="HTH_ARAC_FAMILY_2"/>
    <property type="match status" value="1"/>
</dbReference>
<dbReference type="SUPFAM" id="SSF46689">
    <property type="entry name" value="Homeodomain-like"/>
    <property type="match status" value="1"/>
</dbReference>
<dbReference type="InterPro" id="IPR011006">
    <property type="entry name" value="CheY-like_superfamily"/>
</dbReference>
<keyword evidence="7" id="KW-0804">Transcription</keyword>
<keyword evidence="5" id="KW-0805">Transcription regulation</keyword>
<dbReference type="InterPro" id="IPR051552">
    <property type="entry name" value="HptR"/>
</dbReference>
<keyword evidence="3 8" id="KW-0597">Phosphoprotein</keyword>
<evidence type="ECO:0000256" key="5">
    <source>
        <dbReference type="ARBA" id="ARBA00023015"/>
    </source>
</evidence>
<evidence type="ECO:0000256" key="1">
    <source>
        <dbReference type="ARBA" id="ARBA00004496"/>
    </source>
</evidence>
<sequence length="400" mass="45798">MTRKWKVLIADDESIIREGIRSSIPWDELRLEVVGEAEDGEEALELAVEKQAQILLVDLSMPIMNGLTLISHLREQLPKCKIVIITGHDEFNYAYEAIKLEVDDYILKPVNPEMLGEVLARVVQKLEETTVNEELLQMASKQIDKNFALLRERFCLEWIKGELGEAEIKEQLSFLRMPAEEPDYVGVIRWPEQSKGKAFFSEKDRQLLLFAIENIMEEHLEPFTSVHFRDKVGLIVVLIWGKPQEAVFRRIEADVAGYLKIEIVASYQPSSSGNVPSLYAEARASVNRETRLSPFVRRTKEIIADRYDDQNLSLEGIAGELNVSSVYLSRIFKQEMGASFISMLTTARMKEAIRLLNETDLAIHEIAEKTGYESQHYFSTAFKKTTGLPPNQYRKRVEQA</sequence>
<dbReference type="PANTHER" id="PTHR42713">
    <property type="entry name" value="HISTIDINE KINASE-RELATED"/>
    <property type="match status" value="1"/>
</dbReference>
<dbReference type="PANTHER" id="PTHR42713:SF3">
    <property type="entry name" value="TRANSCRIPTIONAL REGULATORY PROTEIN HPTR"/>
    <property type="match status" value="1"/>
</dbReference>
<feature type="domain" description="HTH araC/xylS-type" evidence="9">
    <location>
        <begin position="297"/>
        <end position="396"/>
    </location>
</feature>
<dbReference type="STRING" id="1045775.SAMN05216378_4059"/>
<evidence type="ECO:0000256" key="4">
    <source>
        <dbReference type="ARBA" id="ARBA00023012"/>
    </source>
</evidence>
<dbReference type="InterPro" id="IPR009057">
    <property type="entry name" value="Homeodomain-like_sf"/>
</dbReference>
<keyword evidence="6" id="KW-0238">DNA-binding</keyword>
<dbReference type="GO" id="GO:0003700">
    <property type="term" value="F:DNA-binding transcription factor activity"/>
    <property type="evidence" value="ECO:0007669"/>
    <property type="project" value="InterPro"/>
</dbReference>
<feature type="domain" description="Response regulatory" evidence="10">
    <location>
        <begin position="6"/>
        <end position="123"/>
    </location>
</feature>
<dbReference type="Gene3D" id="3.40.50.2300">
    <property type="match status" value="1"/>
</dbReference>
<dbReference type="SUPFAM" id="SSF52172">
    <property type="entry name" value="CheY-like"/>
    <property type="match status" value="1"/>
</dbReference>
<dbReference type="InterPro" id="IPR001789">
    <property type="entry name" value="Sig_transdc_resp-reg_receiver"/>
</dbReference>
<dbReference type="PRINTS" id="PR00032">
    <property type="entry name" value="HTHARAC"/>
</dbReference>
<keyword evidence="2" id="KW-0963">Cytoplasm</keyword>
<evidence type="ECO:0000256" key="2">
    <source>
        <dbReference type="ARBA" id="ARBA00022490"/>
    </source>
</evidence>
<comment type="subcellular location">
    <subcellularLocation>
        <location evidence="1">Cytoplasm</location>
    </subcellularLocation>
</comment>
<dbReference type="SMART" id="SM00342">
    <property type="entry name" value="HTH_ARAC"/>
    <property type="match status" value="1"/>
</dbReference>
<gene>
    <name evidence="11" type="ORF">SAMN05216378_4059</name>
</gene>
<evidence type="ECO:0000259" key="9">
    <source>
        <dbReference type="PROSITE" id="PS01124"/>
    </source>
</evidence>
<dbReference type="PROSITE" id="PS00041">
    <property type="entry name" value="HTH_ARAC_FAMILY_1"/>
    <property type="match status" value="1"/>
</dbReference>
<dbReference type="EMBL" id="FOMT01000004">
    <property type="protein sequence ID" value="SFE78358.1"/>
    <property type="molecule type" value="Genomic_DNA"/>
</dbReference>
<evidence type="ECO:0000259" key="10">
    <source>
        <dbReference type="PROSITE" id="PS50110"/>
    </source>
</evidence>
<accession>A0A1I2DD30</accession>
<dbReference type="GO" id="GO:0000160">
    <property type="term" value="P:phosphorelay signal transduction system"/>
    <property type="evidence" value="ECO:0007669"/>
    <property type="project" value="UniProtKB-KW"/>
</dbReference>
<dbReference type="AlphaFoldDB" id="A0A1I2DD30"/>
<evidence type="ECO:0000313" key="11">
    <source>
        <dbReference type="EMBL" id="SFE78358.1"/>
    </source>
</evidence>
<organism evidence="11 12">
    <name type="scientific">Paenibacillus catalpae</name>
    <dbReference type="NCBI Taxonomy" id="1045775"/>
    <lineage>
        <taxon>Bacteria</taxon>
        <taxon>Bacillati</taxon>
        <taxon>Bacillota</taxon>
        <taxon>Bacilli</taxon>
        <taxon>Bacillales</taxon>
        <taxon>Paenibacillaceae</taxon>
        <taxon>Paenibacillus</taxon>
    </lineage>
</organism>
<dbReference type="PROSITE" id="PS50110">
    <property type="entry name" value="RESPONSE_REGULATORY"/>
    <property type="match status" value="1"/>
</dbReference>
<dbReference type="InterPro" id="IPR018060">
    <property type="entry name" value="HTH_AraC"/>
</dbReference>
<reference evidence="12" key="1">
    <citation type="submission" date="2016-10" db="EMBL/GenBank/DDBJ databases">
        <authorList>
            <person name="Varghese N."/>
            <person name="Submissions S."/>
        </authorList>
    </citation>
    <scope>NUCLEOTIDE SEQUENCE [LARGE SCALE GENOMIC DNA]</scope>
    <source>
        <strain evidence="12">CGMCC 1.10784</strain>
    </source>
</reference>
<keyword evidence="4" id="KW-0902">Two-component regulatory system</keyword>
<feature type="modified residue" description="4-aspartylphosphate" evidence="8">
    <location>
        <position position="58"/>
    </location>
</feature>
<evidence type="ECO:0000256" key="3">
    <source>
        <dbReference type="ARBA" id="ARBA00022553"/>
    </source>
</evidence>
<dbReference type="GO" id="GO:0005737">
    <property type="term" value="C:cytoplasm"/>
    <property type="evidence" value="ECO:0007669"/>
    <property type="project" value="UniProtKB-SubCell"/>
</dbReference>
<evidence type="ECO:0000256" key="7">
    <source>
        <dbReference type="ARBA" id="ARBA00023163"/>
    </source>
</evidence>
<proteinExistence type="predicted"/>
<keyword evidence="12" id="KW-1185">Reference proteome</keyword>
<dbReference type="InterPro" id="IPR020449">
    <property type="entry name" value="Tscrpt_reg_AraC-type_HTH"/>
</dbReference>
<dbReference type="Pfam" id="PF00072">
    <property type="entry name" value="Response_reg"/>
    <property type="match status" value="1"/>
</dbReference>
<dbReference type="GO" id="GO:0043565">
    <property type="term" value="F:sequence-specific DNA binding"/>
    <property type="evidence" value="ECO:0007669"/>
    <property type="project" value="InterPro"/>
</dbReference>
<evidence type="ECO:0000313" key="12">
    <source>
        <dbReference type="Proteomes" id="UP000198855"/>
    </source>
</evidence>
<dbReference type="CDD" id="cd17536">
    <property type="entry name" value="REC_YesN-like"/>
    <property type="match status" value="1"/>
</dbReference>
<dbReference type="InterPro" id="IPR018062">
    <property type="entry name" value="HTH_AraC-typ_CS"/>
</dbReference>
<dbReference type="OrthoDB" id="342399at2"/>
<evidence type="ECO:0000256" key="8">
    <source>
        <dbReference type="PROSITE-ProRule" id="PRU00169"/>
    </source>
</evidence>
<protein>
    <submittedName>
        <fullName evidence="11">Two-component system, response regulator YesN</fullName>
    </submittedName>
</protein>
<dbReference type="Pfam" id="PF12833">
    <property type="entry name" value="HTH_18"/>
    <property type="match status" value="1"/>
</dbReference>